<name>A0A077AT95_9PROT</name>
<feature type="signal peptide" evidence="1">
    <location>
        <begin position="1"/>
        <end position="20"/>
    </location>
</feature>
<dbReference type="KEGG" id="paca:ID47_00785"/>
<dbReference type="InterPro" id="IPR024618">
    <property type="entry name" value="DUF3857"/>
</dbReference>
<evidence type="ECO:0000256" key="1">
    <source>
        <dbReference type="SAM" id="SignalP"/>
    </source>
</evidence>
<dbReference type="EMBL" id="CP008941">
    <property type="protein sequence ID" value="AIK95606.1"/>
    <property type="molecule type" value="Genomic_DNA"/>
</dbReference>
<dbReference type="Gene3D" id="2.60.40.3140">
    <property type="match status" value="1"/>
</dbReference>
<proteinExistence type="predicted"/>
<dbReference type="AlphaFoldDB" id="A0A077AT95"/>
<gene>
    <name evidence="3" type="ORF">ID47_00785</name>
</gene>
<evidence type="ECO:0000313" key="3">
    <source>
        <dbReference type="EMBL" id="AIK95606.1"/>
    </source>
</evidence>
<keyword evidence="4" id="KW-1185">Reference proteome</keyword>
<evidence type="ECO:0000313" key="4">
    <source>
        <dbReference type="Proteomes" id="UP000028926"/>
    </source>
</evidence>
<dbReference type="HOGENOM" id="CLU_1728012_0_0_5"/>
<feature type="chain" id="PRO_5001716997" description="DUF3857 domain-containing protein" evidence="1">
    <location>
        <begin position="21"/>
        <end position="151"/>
    </location>
</feature>
<protein>
    <recommendedName>
        <fullName evidence="2">DUF3857 domain-containing protein</fullName>
    </recommendedName>
</protein>
<keyword evidence="1" id="KW-0732">Signal</keyword>
<evidence type="ECO:0000259" key="2">
    <source>
        <dbReference type="Pfam" id="PF12969"/>
    </source>
</evidence>
<dbReference type="Pfam" id="PF12969">
    <property type="entry name" value="DUF3857"/>
    <property type="match status" value="1"/>
</dbReference>
<reference evidence="3 4" key="1">
    <citation type="submission" date="2014-07" db="EMBL/GenBank/DDBJ databases">
        <title>Comparative genomic insights into amoeba endosymbionts belonging to the families of Holosporaceae and Candidatus Midichloriaceae within Rickettsiales.</title>
        <authorList>
            <person name="Wang Z."/>
            <person name="Wu M."/>
        </authorList>
    </citation>
    <scope>NUCLEOTIDE SEQUENCE [LARGE SCALE GENOMIC DNA]</scope>
    <source>
        <strain evidence="3">PRA3</strain>
    </source>
</reference>
<dbReference type="RefSeq" id="WP_038462836.1">
    <property type="nucleotide sequence ID" value="NZ_CP008941.1"/>
</dbReference>
<dbReference type="eggNOG" id="COG1305">
    <property type="taxonomic scope" value="Bacteria"/>
</dbReference>
<dbReference type="Proteomes" id="UP000028926">
    <property type="component" value="Chromosome"/>
</dbReference>
<organism evidence="3 4">
    <name type="scientific">Candidatus Odyssella acanthamoebae</name>
    <dbReference type="NCBI Taxonomy" id="91604"/>
    <lineage>
        <taxon>Bacteria</taxon>
        <taxon>Pseudomonadati</taxon>
        <taxon>Pseudomonadota</taxon>
        <taxon>Alphaproteobacteria</taxon>
        <taxon>Holosporales</taxon>
        <taxon>Candidatus Paracaedibacteraceae</taxon>
        <taxon>Candidatus Odyssella</taxon>
    </lineage>
</organism>
<feature type="domain" description="DUF3857" evidence="2">
    <location>
        <begin position="70"/>
        <end position="151"/>
    </location>
</feature>
<dbReference type="OrthoDB" id="8595007at2"/>
<accession>A0A077AT95</accession>
<dbReference type="STRING" id="91604.ID47_00785"/>
<sequence length="151" mass="17222">MRWPKFLFIIGWALVLEASATPEYAIGEPAAWIQPGKTSKEPKDISKYSPYGAYYYLVNRQIKKEADAVYSYIQVIKKVTNQKGVTQQASVEISFDPLSESITLHTIKVIRGKQVINQLSSDKIKVLQREQELESNIYNGYKSGLLHLKRV</sequence>